<dbReference type="Gene3D" id="3.40.640.10">
    <property type="entry name" value="Type I PLP-dependent aspartate aminotransferase-like (Major domain)"/>
    <property type="match status" value="1"/>
</dbReference>
<gene>
    <name evidence="6" type="ORF">RIB2604_01000130</name>
</gene>
<protein>
    <submittedName>
        <fullName evidence="6">Aminotransferase class I and II</fullName>
    </submittedName>
</protein>
<dbReference type="InterPro" id="IPR004839">
    <property type="entry name" value="Aminotransferase_I/II_large"/>
</dbReference>
<reference evidence="7" key="2">
    <citation type="submission" date="2016-02" db="EMBL/GenBank/DDBJ databases">
        <title>Genome sequencing of Aspergillus luchuensis NBRC 4314.</title>
        <authorList>
            <person name="Yamada O."/>
        </authorList>
    </citation>
    <scope>NUCLEOTIDE SEQUENCE [LARGE SCALE GENOMIC DNA]</scope>
    <source>
        <strain evidence="7">RIB 2604</strain>
    </source>
</reference>
<dbReference type="EMBL" id="BCWF01000010">
    <property type="protein sequence ID" value="GAT21126.1"/>
    <property type="molecule type" value="Genomic_DNA"/>
</dbReference>
<evidence type="ECO:0000313" key="6">
    <source>
        <dbReference type="EMBL" id="GAT21126.1"/>
    </source>
</evidence>
<evidence type="ECO:0000256" key="3">
    <source>
        <dbReference type="ARBA" id="ARBA00022679"/>
    </source>
</evidence>
<dbReference type="VEuPathDB" id="FungiDB:ASPFODRAFT_48989"/>
<dbReference type="InterPro" id="IPR015421">
    <property type="entry name" value="PyrdxlP-dep_Trfase_major"/>
</dbReference>
<dbReference type="InterPro" id="IPR029062">
    <property type="entry name" value="Class_I_gatase-like"/>
</dbReference>
<keyword evidence="3 6" id="KW-0808">Transferase</keyword>
<dbReference type="GO" id="GO:0008483">
    <property type="term" value="F:transaminase activity"/>
    <property type="evidence" value="ECO:0007669"/>
    <property type="project" value="UniProtKB-KW"/>
</dbReference>
<dbReference type="InterPro" id="IPR015424">
    <property type="entry name" value="PyrdxlP-dep_Trfase"/>
</dbReference>
<evidence type="ECO:0000256" key="4">
    <source>
        <dbReference type="ARBA" id="ARBA00022898"/>
    </source>
</evidence>
<dbReference type="AlphaFoldDB" id="A0A146F4Y0"/>
<comment type="caution">
    <text evidence="6">The sequence shown here is derived from an EMBL/GenBank/DDBJ whole genome shotgun (WGS) entry which is preliminary data.</text>
</comment>
<dbReference type="VEuPathDB" id="FungiDB:ASPFODRAFT_73033"/>
<dbReference type="Gene3D" id="3.90.1150.10">
    <property type="entry name" value="Aspartate Aminotransferase, domain 1"/>
    <property type="match status" value="1"/>
</dbReference>
<proteinExistence type="inferred from homology"/>
<dbReference type="Pfam" id="PF00155">
    <property type="entry name" value="Aminotran_1_2"/>
    <property type="match status" value="1"/>
</dbReference>
<dbReference type="Gene3D" id="3.40.50.880">
    <property type="match status" value="1"/>
</dbReference>
<dbReference type="PANTHER" id="PTHR13693">
    <property type="entry name" value="CLASS II AMINOTRANSFERASE/8-AMINO-7-OXONONANOATE SYNTHASE"/>
    <property type="match status" value="1"/>
</dbReference>
<evidence type="ECO:0000259" key="5">
    <source>
        <dbReference type="Pfam" id="PF00155"/>
    </source>
</evidence>
<dbReference type="SUPFAM" id="SSF52317">
    <property type="entry name" value="Class I glutamine amidotransferase-like"/>
    <property type="match status" value="1"/>
</dbReference>
<reference evidence="6 7" key="1">
    <citation type="journal article" date="2016" name="DNA Res.">
        <title>Genome sequence of Aspergillus luchuensis NBRC 4314.</title>
        <authorList>
            <person name="Yamada O."/>
            <person name="Machida M."/>
            <person name="Hosoyama A."/>
            <person name="Goto M."/>
            <person name="Takahashi T."/>
            <person name="Futagami T."/>
            <person name="Yamagata Y."/>
            <person name="Takeuchi M."/>
            <person name="Kobayashi T."/>
            <person name="Koike H."/>
            <person name="Abe K."/>
            <person name="Asai K."/>
            <person name="Arita M."/>
            <person name="Fujita N."/>
            <person name="Fukuda K."/>
            <person name="Higa K."/>
            <person name="Horikawa H."/>
            <person name="Ishikawa T."/>
            <person name="Jinno K."/>
            <person name="Kato Y."/>
            <person name="Kirimura K."/>
            <person name="Mizutani O."/>
            <person name="Nakasone K."/>
            <person name="Sano M."/>
            <person name="Shiraishi Y."/>
            <person name="Tsukahara M."/>
            <person name="Gomi K."/>
        </authorList>
    </citation>
    <scope>NUCLEOTIDE SEQUENCE [LARGE SCALE GENOMIC DNA]</scope>
    <source>
        <strain evidence="6 7">RIB 2604</strain>
    </source>
</reference>
<comment type="similarity">
    <text evidence="2">Belongs to the class-II pyridoxal-phosphate-dependent aminotransferase family. BioF subfamily.</text>
</comment>
<dbReference type="SUPFAM" id="SSF53383">
    <property type="entry name" value="PLP-dependent transferases"/>
    <property type="match status" value="1"/>
</dbReference>
<dbReference type="GO" id="GO:0009102">
    <property type="term" value="P:biotin biosynthetic process"/>
    <property type="evidence" value="ECO:0007669"/>
    <property type="project" value="TreeGrafter"/>
</dbReference>
<dbReference type="Proteomes" id="UP000075230">
    <property type="component" value="Unassembled WGS sequence"/>
</dbReference>
<dbReference type="InterPro" id="IPR050087">
    <property type="entry name" value="AON_synthase_class-II"/>
</dbReference>
<evidence type="ECO:0000256" key="2">
    <source>
        <dbReference type="ARBA" id="ARBA00010008"/>
    </source>
</evidence>
<sequence>MYADRMLTQWLQDHKPRATSMKHQPAFYRNLEQAMDLARADHSLFVAKPRWDDSVLDFTSSDFLSFNRTGRIREAFQGELSQYEDFRLSASGSRVQYGNYDYLIQTEKEIAAFHGAETAYIAHSGYMANAGTVAAVTLPGDAIVYDEAVHASTHEGMKVSLAQHRLAFRHNDPDSLREVLGEVKGYPGFAEGRFSILIAIESVYSMDGDICPLEEMLQMVKDLFPLGNAQFIIDEAHSNGVMGPRGSGLVNMLGLEKEIAIRIHVCSKALGSTGGVILCNKTIRDRLISNARFAIYSGAPSFPMVASMRAGYRLLENNEAEEPIQKIQSNVRHFLETITAHPVWDEAVDQGILNIPLAEDYESIEHLTHIVPVLTRPKHELYLFFHLMINNINAYNISFPVVPKGKSRVRLVFHAHNDLDQAETLANAICEWAQEMLVIEDGQTDNVLPSAARRGHDSFTSGSNNWILKLVDFTKSLLHEQSRVRIMAVCFGHQIVGRAYGETAERNPLGWEVSVTAVTLSETGKRVFGCDSLALHQMHRDVVRRYPASVKKLGHSDRCEVQGIYVTNRVHDSAGTSGVRCHDCLRVAGAEARICAR</sequence>
<feature type="domain" description="Aminotransferase class I/classII large" evidence="5">
    <location>
        <begin position="55"/>
        <end position="429"/>
    </location>
</feature>
<dbReference type="GO" id="GO:0030170">
    <property type="term" value="F:pyridoxal phosphate binding"/>
    <property type="evidence" value="ECO:0007669"/>
    <property type="project" value="InterPro"/>
</dbReference>
<keyword evidence="6" id="KW-0032">Aminotransferase</keyword>
<comment type="cofactor">
    <cofactor evidence="1">
        <name>pyridoxal 5'-phosphate</name>
        <dbReference type="ChEBI" id="CHEBI:597326"/>
    </cofactor>
</comment>
<dbReference type="InterPro" id="IPR015422">
    <property type="entry name" value="PyrdxlP-dep_Trfase_small"/>
</dbReference>
<name>A0A146F4Y0_ASPKA</name>
<keyword evidence="4" id="KW-0663">Pyridoxal phosphate</keyword>
<organism evidence="6 7">
    <name type="scientific">Aspergillus kawachii</name>
    <name type="common">White koji mold</name>
    <name type="synonym">Aspergillus awamori var. kawachi</name>
    <dbReference type="NCBI Taxonomy" id="1069201"/>
    <lineage>
        <taxon>Eukaryota</taxon>
        <taxon>Fungi</taxon>
        <taxon>Dikarya</taxon>
        <taxon>Ascomycota</taxon>
        <taxon>Pezizomycotina</taxon>
        <taxon>Eurotiomycetes</taxon>
        <taxon>Eurotiomycetidae</taxon>
        <taxon>Eurotiales</taxon>
        <taxon>Aspergillaceae</taxon>
        <taxon>Aspergillus</taxon>
        <taxon>Aspergillus subgen. Circumdati</taxon>
    </lineage>
</organism>
<evidence type="ECO:0000256" key="1">
    <source>
        <dbReference type="ARBA" id="ARBA00001933"/>
    </source>
</evidence>
<dbReference type="PANTHER" id="PTHR13693:SF77">
    <property type="entry name" value="8-AMINO-7-OXONONANOATE SYNTHASE"/>
    <property type="match status" value="1"/>
</dbReference>
<evidence type="ECO:0000313" key="7">
    <source>
        <dbReference type="Proteomes" id="UP000075230"/>
    </source>
</evidence>
<accession>A0A146F4Y0</accession>